<dbReference type="AlphaFoldDB" id="A0A968KT94"/>
<protein>
    <submittedName>
        <fullName evidence="1">Uncharacterized protein</fullName>
    </submittedName>
</protein>
<gene>
    <name evidence="1" type="ORF">HCT46_04585</name>
</gene>
<keyword evidence="2" id="KW-1185">Reference proteome</keyword>
<name>A0A968KT94_9SPIO</name>
<evidence type="ECO:0000313" key="1">
    <source>
        <dbReference type="EMBL" id="NIZ47191.1"/>
    </source>
</evidence>
<organism evidence="1 2">
    <name type="scientific">Entomospira nematocerorum</name>
    <dbReference type="NCBI Taxonomy" id="2719987"/>
    <lineage>
        <taxon>Bacteria</taxon>
        <taxon>Pseudomonadati</taxon>
        <taxon>Spirochaetota</taxon>
        <taxon>Spirochaetia</taxon>
        <taxon>Spirochaetales</taxon>
        <taxon>Spirochaetaceae</taxon>
        <taxon>Entomospira</taxon>
    </lineage>
</organism>
<dbReference type="RefSeq" id="WP_167703612.1">
    <property type="nucleotide sequence ID" value="NZ_CP118168.1"/>
</dbReference>
<dbReference type="EMBL" id="JAATLK010000001">
    <property type="protein sequence ID" value="NIZ47191.1"/>
    <property type="molecule type" value="Genomic_DNA"/>
</dbReference>
<reference evidence="1" key="1">
    <citation type="submission" date="2020-03" db="EMBL/GenBank/DDBJ databases">
        <title>Spirochaetal bacteria isolated from arthropods constitute a novel genus Entomospira genus novum within the order Spirochaetales.</title>
        <authorList>
            <person name="Grana-Miraglia L."/>
            <person name="Sikutova S."/>
            <person name="Fingerle V."/>
            <person name="Sing A."/>
            <person name="Castillo-Ramirez S."/>
            <person name="Margos G."/>
            <person name="Rudolf I."/>
        </authorList>
    </citation>
    <scope>NUCLEOTIDE SEQUENCE</scope>
    <source>
        <strain evidence="1">BR208</strain>
    </source>
</reference>
<dbReference type="Proteomes" id="UP000752013">
    <property type="component" value="Unassembled WGS sequence"/>
</dbReference>
<evidence type="ECO:0000313" key="2">
    <source>
        <dbReference type="Proteomes" id="UP000752013"/>
    </source>
</evidence>
<proteinExistence type="predicted"/>
<sequence length="147" mass="16942">MSNNLWKNMSQIIHFGFPYLLGMQQEAVNTLSVLALEVTFPHRHVLHTFAGYQDPTISMIHRSLRPEQIPTPDLVIYLARATDLKQRYIEYYVTLDSDSRVIGWGPHIESTSKHLQSHLNMSLMNQHNLPTEKENAAYELGIDLNLN</sequence>
<comment type="caution">
    <text evidence="1">The sequence shown here is derived from an EMBL/GenBank/DDBJ whole genome shotgun (WGS) entry which is preliminary data.</text>
</comment>
<accession>A0A968KT94</accession>